<feature type="compositionally biased region" description="Low complexity" evidence="1">
    <location>
        <begin position="98"/>
        <end position="153"/>
    </location>
</feature>
<sequence length="162" mass="15822">MRDRTVMVGALTVAGISVASGFLFGGAAGAFGGGGPIVTPPALVSTVTVDSLADIEPASFYTSIVVPTVVIPPTPTWQVAPELTAPRNVPLTSVVASTTTSTTAVSSTSSTTAVSSTPASSTPASATPSSARPSGTVTSTTVPTSTGIPVVTIDSERPSSGD</sequence>
<comment type="caution">
    <text evidence="2">The sequence shown here is derived from an EMBL/GenBank/DDBJ whole genome shotgun (WGS) entry which is preliminary data.</text>
</comment>
<evidence type="ECO:0000313" key="2">
    <source>
        <dbReference type="EMBL" id="MDV6269865.1"/>
    </source>
</evidence>
<dbReference type="EMBL" id="JAWLKB010000013">
    <property type="protein sequence ID" value="MDV6269865.1"/>
    <property type="molecule type" value="Genomic_DNA"/>
</dbReference>
<organism evidence="2 3">
    <name type="scientific">Rhodococcus globerulus</name>
    <dbReference type="NCBI Taxonomy" id="33008"/>
    <lineage>
        <taxon>Bacteria</taxon>
        <taxon>Bacillati</taxon>
        <taxon>Actinomycetota</taxon>
        <taxon>Actinomycetes</taxon>
        <taxon>Mycobacteriales</taxon>
        <taxon>Nocardiaceae</taxon>
        <taxon>Rhodococcus</taxon>
    </lineage>
</organism>
<evidence type="ECO:0008006" key="4">
    <source>
        <dbReference type="Google" id="ProtNLM"/>
    </source>
</evidence>
<name>A0ABU4C0B5_RHOGO</name>
<accession>A0ABU4C0B5</accession>
<feature type="region of interest" description="Disordered" evidence="1">
    <location>
        <begin position="98"/>
        <end position="162"/>
    </location>
</feature>
<dbReference type="Proteomes" id="UP001185927">
    <property type="component" value="Unassembled WGS sequence"/>
</dbReference>
<evidence type="ECO:0000256" key="1">
    <source>
        <dbReference type="SAM" id="MobiDB-lite"/>
    </source>
</evidence>
<reference evidence="2 3" key="1">
    <citation type="submission" date="2023-10" db="EMBL/GenBank/DDBJ databases">
        <title>Development of a sustainable strategy for remediation of hydrocarbon-contaminated territories based on the waste exchange concept.</title>
        <authorList>
            <person name="Krivoruchko A."/>
        </authorList>
    </citation>
    <scope>NUCLEOTIDE SEQUENCE [LARGE SCALE GENOMIC DNA]</scope>
    <source>
        <strain evidence="2 3">IEGM 1203</strain>
    </source>
</reference>
<gene>
    <name evidence="2" type="ORF">R3Q16_24900</name>
</gene>
<dbReference type="RefSeq" id="WP_045071422.1">
    <property type="nucleotide sequence ID" value="NZ_CP079698.1"/>
</dbReference>
<proteinExistence type="predicted"/>
<keyword evidence="3" id="KW-1185">Reference proteome</keyword>
<protein>
    <recommendedName>
        <fullName evidence="4">Mucin</fullName>
    </recommendedName>
</protein>
<evidence type="ECO:0000313" key="3">
    <source>
        <dbReference type="Proteomes" id="UP001185927"/>
    </source>
</evidence>